<protein>
    <submittedName>
        <fullName evidence="2">Uncharacterized protein</fullName>
    </submittedName>
</protein>
<keyword evidence="1" id="KW-0812">Transmembrane</keyword>
<feature type="transmembrane region" description="Helical" evidence="1">
    <location>
        <begin position="57"/>
        <end position="77"/>
    </location>
</feature>
<sequence>MLGLAALDDLSYVLDSSNDLPEDFCFSGELRRAIVTYNKKPGFFKPYLNAKEFADGMIAPVVYPLGLAFLGTIGTLVSAIAPSICVGSLLFALGAAAFGASDLSENALDVAALSLYVTGYALVLSTASFLLAILSIPCSLATLGTRTLSTVGSQIIDCMNDNITTENKSIFLKA</sequence>
<dbReference type="eggNOG" id="ENOG5030Q22">
    <property type="taxonomic scope" value="Bacteria"/>
</dbReference>
<reference evidence="2 3" key="1">
    <citation type="submission" date="2015-11" db="EMBL/GenBank/DDBJ databases">
        <title>Genomic analysis of 38 Legionella species identifies large and diverse effector repertoires.</title>
        <authorList>
            <person name="Burstein D."/>
            <person name="Amaro F."/>
            <person name="Zusman T."/>
            <person name="Lifshitz Z."/>
            <person name="Cohen O."/>
            <person name="Gilbert J.A."/>
            <person name="Pupko T."/>
            <person name="Shuman H.A."/>
            <person name="Segal G."/>
        </authorList>
    </citation>
    <scope>NUCLEOTIDE SEQUENCE [LARGE SCALE GENOMIC DNA]</scope>
    <source>
        <strain evidence="2 3">Mt.St.Helens-4</strain>
    </source>
</reference>
<keyword evidence="1" id="KW-1133">Transmembrane helix</keyword>
<gene>
    <name evidence="2" type="ORF">Lsai_2311</name>
</gene>
<dbReference type="STRING" id="28087.Lsai_2311"/>
<feature type="transmembrane region" description="Helical" evidence="1">
    <location>
        <begin position="113"/>
        <end position="136"/>
    </location>
</feature>
<comment type="caution">
    <text evidence="2">The sequence shown here is derived from an EMBL/GenBank/DDBJ whole genome shotgun (WGS) entry which is preliminary data.</text>
</comment>
<accession>A0A0W0YGZ4</accession>
<dbReference type="AlphaFoldDB" id="A0A0W0YGZ4"/>
<feature type="transmembrane region" description="Helical" evidence="1">
    <location>
        <begin position="84"/>
        <end position="101"/>
    </location>
</feature>
<dbReference type="Proteomes" id="UP000054621">
    <property type="component" value="Unassembled WGS sequence"/>
</dbReference>
<dbReference type="OrthoDB" id="5638166at2"/>
<name>A0A0W0YGZ4_9GAMM</name>
<keyword evidence="1" id="KW-0472">Membrane</keyword>
<evidence type="ECO:0000256" key="1">
    <source>
        <dbReference type="SAM" id="Phobius"/>
    </source>
</evidence>
<organism evidence="2 3">
    <name type="scientific">Legionella sainthelensi</name>
    <dbReference type="NCBI Taxonomy" id="28087"/>
    <lineage>
        <taxon>Bacteria</taxon>
        <taxon>Pseudomonadati</taxon>
        <taxon>Pseudomonadota</taxon>
        <taxon>Gammaproteobacteria</taxon>
        <taxon>Legionellales</taxon>
        <taxon>Legionellaceae</taxon>
        <taxon>Legionella</taxon>
    </lineage>
</organism>
<evidence type="ECO:0000313" key="3">
    <source>
        <dbReference type="Proteomes" id="UP000054621"/>
    </source>
</evidence>
<dbReference type="RefSeq" id="WP_027270228.1">
    <property type="nucleotide sequence ID" value="NZ_CAAAJE010000006.1"/>
</dbReference>
<evidence type="ECO:0000313" key="2">
    <source>
        <dbReference type="EMBL" id="KTD56181.1"/>
    </source>
</evidence>
<proteinExistence type="predicted"/>
<dbReference type="PATRIC" id="fig|28087.4.peg.2487"/>
<dbReference type="EMBL" id="LNYV01000034">
    <property type="protein sequence ID" value="KTD56181.1"/>
    <property type="molecule type" value="Genomic_DNA"/>
</dbReference>